<organism evidence="1 2">
    <name type="scientific">Triticum turgidum subsp. durum</name>
    <name type="common">Durum wheat</name>
    <name type="synonym">Triticum durum</name>
    <dbReference type="NCBI Taxonomy" id="4567"/>
    <lineage>
        <taxon>Eukaryota</taxon>
        <taxon>Viridiplantae</taxon>
        <taxon>Streptophyta</taxon>
        <taxon>Embryophyta</taxon>
        <taxon>Tracheophyta</taxon>
        <taxon>Spermatophyta</taxon>
        <taxon>Magnoliopsida</taxon>
        <taxon>Liliopsida</taxon>
        <taxon>Poales</taxon>
        <taxon>Poaceae</taxon>
        <taxon>BOP clade</taxon>
        <taxon>Pooideae</taxon>
        <taxon>Triticodae</taxon>
        <taxon>Triticeae</taxon>
        <taxon>Triticinae</taxon>
        <taxon>Triticum</taxon>
    </lineage>
</organism>
<protein>
    <submittedName>
        <fullName evidence="1">Uncharacterized protein</fullName>
    </submittedName>
</protein>
<sequence length="79" mass="8536">MIFGYGCSALGGRSDERWRMLLGRPGASSPGCPRARGSSVGPALRTSAWRLVRLVCKSKKNGIWSPDDVAIKIESLVFV</sequence>
<dbReference type="AlphaFoldDB" id="A0A9R0STZ9"/>
<gene>
    <name evidence="1" type="ORF">TRITD_4Bv1G005240</name>
</gene>
<evidence type="ECO:0000313" key="2">
    <source>
        <dbReference type="Proteomes" id="UP000324705"/>
    </source>
</evidence>
<dbReference type="Proteomes" id="UP000324705">
    <property type="component" value="Chromosome 4B"/>
</dbReference>
<proteinExistence type="predicted"/>
<reference evidence="1 2" key="1">
    <citation type="submission" date="2017-09" db="EMBL/GenBank/DDBJ databases">
        <authorList>
            <consortium name="International Durum Wheat Genome Sequencing Consortium (IDWGSC)"/>
            <person name="Milanesi L."/>
        </authorList>
    </citation>
    <scope>NUCLEOTIDE SEQUENCE [LARGE SCALE GENOMIC DNA]</scope>
    <source>
        <strain evidence="2">cv. Svevo</strain>
    </source>
</reference>
<evidence type="ECO:0000313" key="1">
    <source>
        <dbReference type="EMBL" id="VAI00879.1"/>
    </source>
</evidence>
<keyword evidence="2" id="KW-1185">Reference proteome</keyword>
<name>A0A9R0STZ9_TRITD</name>
<dbReference type="EMBL" id="LT934118">
    <property type="protein sequence ID" value="VAI00879.1"/>
    <property type="molecule type" value="Genomic_DNA"/>
</dbReference>
<dbReference type="Gramene" id="TRITD4Bv1G005240.1">
    <property type="protein sequence ID" value="TRITD4Bv1G005240.1"/>
    <property type="gene ID" value="TRITD4Bv1G005240"/>
</dbReference>
<accession>A0A9R0STZ9</accession>